<sequence length="80" mass="8327">MLITVMSSAEENHLGPILISDDSHAVNFGIANGIFQGSEYMNAEDRLSSEDGPTIDLLQLSSHASANGASKAIHSGEAGK</sequence>
<organism evidence="1 2">
    <name type="scientific">Nyssa sinensis</name>
    <dbReference type="NCBI Taxonomy" id="561372"/>
    <lineage>
        <taxon>Eukaryota</taxon>
        <taxon>Viridiplantae</taxon>
        <taxon>Streptophyta</taxon>
        <taxon>Embryophyta</taxon>
        <taxon>Tracheophyta</taxon>
        <taxon>Spermatophyta</taxon>
        <taxon>Magnoliopsida</taxon>
        <taxon>eudicotyledons</taxon>
        <taxon>Gunneridae</taxon>
        <taxon>Pentapetalae</taxon>
        <taxon>asterids</taxon>
        <taxon>Cornales</taxon>
        <taxon>Nyssaceae</taxon>
        <taxon>Nyssa</taxon>
    </lineage>
</organism>
<evidence type="ECO:0000313" key="2">
    <source>
        <dbReference type="Proteomes" id="UP000325577"/>
    </source>
</evidence>
<evidence type="ECO:0000313" key="1">
    <source>
        <dbReference type="EMBL" id="KAA8541062.1"/>
    </source>
</evidence>
<dbReference type="EMBL" id="CM018036">
    <property type="protein sequence ID" value="KAA8541062.1"/>
    <property type="molecule type" value="Genomic_DNA"/>
</dbReference>
<protein>
    <submittedName>
        <fullName evidence="1">Uncharacterized protein</fullName>
    </submittedName>
</protein>
<gene>
    <name evidence="1" type="ORF">F0562_025025</name>
</gene>
<dbReference type="OrthoDB" id="514967at2759"/>
<proteinExistence type="predicted"/>
<dbReference type="AlphaFoldDB" id="A0A5J5BGT6"/>
<keyword evidence="2" id="KW-1185">Reference proteome</keyword>
<name>A0A5J5BGT6_9ASTE</name>
<accession>A0A5J5BGT6</accession>
<dbReference type="Proteomes" id="UP000325577">
    <property type="component" value="Linkage Group LG13"/>
</dbReference>
<reference evidence="1 2" key="1">
    <citation type="submission" date="2019-09" db="EMBL/GenBank/DDBJ databases">
        <title>A chromosome-level genome assembly of the Chinese tupelo Nyssa sinensis.</title>
        <authorList>
            <person name="Yang X."/>
            <person name="Kang M."/>
            <person name="Yang Y."/>
            <person name="Xiong H."/>
            <person name="Wang M."/>
            <person name="Zhang Z."/>
            <person name="Wang Z."/>
            <person name="Wu H."/>
            <person name="Ma T."/>
            <person name="Liu J."/>
            <person name="Xi Z."/>
        </authorList>
    </citation>
    <scope>NUCLEOTIDE SEQUENCE [LARGE SCALE GENOMIC DNA]</scope>
    <source>
        <strain evidence="1">J267</strain>
        <tissue evidence="1">Leaf</tissue>
    </source>
</reference>